<accession>A0AAN8EMV0</accession>
<evidence type="ECO:0000256" key="2">
    <source>
        <dbReference type="SAM" id="SignalP"/>
    </source>
</evidence>
<organism evidence="3 4">
    <name type="scientific">Trichostrongylus colubriformis</name>
    <name type="common">Black scour worm</name>
    <dbReference type="NCBI Taxonomy" id="6319"/>
    <lineage>
        <taxon>Eukaryota</taxon>
        <taxon>Metazoa</taxon>
        <taxon>Ecdysozoa</taxon>
        <taxon>Nematoda</taxon>
        <taxon>Chromadorea</taxon>
        <taxon>Rhabditida</taxon>
        <taxon>Rhabditina</taxon>
        <taxon>Rhabditomorpha</taxon>
        <taxon>Strongyloidea</taxon>
        <taxon>Trichostrongylidae</taxon>
        <taxon>Trichostrongylus</taxon>
    </lineage>
</organism>
<keyword evidence="1" id="KW-0812">Transmembrane</keyword>
<evidence type="ECO:0000313" key="3">
    <source>
        <dbReference type="EMBL" id="KAK5964691.1"/>
    </source>
</evidence>
<keyword evidence="1" id="KW-1133">Transmembrane helix</keyword>
<evidence type="ECO:0000313" key="4">
    <source>
        <dbReference type="Proteomes" id="UP001331761"/>
    </source>
</evidence>
<dbReference type="InterPro" id="IPR008962">
    <property type="entry name" value="PapD-like_sf"/>
</dbReference>
<reference evidence="3 4" key="1">
    <citation type="submission" date="2019-10" db="EMBL/GenBank/DDBJ databases">
        <title>Assembly and Annotation for the nematode Trichostrongylus colubriformis.</title>
        <authorList>
            <person name="Martin J."/>
        </authorList>
    </citation>
    <scope>NUCLEOTIDE SEQUENCE [LARGE SCALE GENOMIC DNA]</scope>
    <source>
        <strain evidence="3">G859</strain>
        <tissue evidence="3">Whole worm</tissue>
    </source>
</reference>
<name>A0AAN8EMV0_TRICO</name>
<keyword evidence="2" id="KW-0732">Signal</keyword>
<gene>
    <name evidence="3" type="ORF">GCK32_011349</name>
</gene>
<sequence>MSCTYCIISLLIYSSMVFGATTLPSTRSLPAGNSTGKCAITFPPPCDDDLCYGIVVRHTEGQIFRLGCLSTLTIDQSLDCKTALALSTYNSTCIDIGVRRVCCCFPGSEECNSVWQPKLHLPRLNGEEVVLLVLSVVVIIVVFRVVNRILKYATMEWGCELPANNGSRITSIELNFFLVKLVILLSLLISLWYPVMPDCQAHVEGVFEQKYFFIAQLLESYMTGLFYCIYPLFLLVLDINRIRYTTMRFIVCRPAHACVSVIAAIFAIVPLAMFTYHSSFLHRQEMEMKYCKLRKQWIRIVLNSIVYGIYIFIALAQEGVLLMFTQQDHHEDDETAMNVSEQLIFNESIREQLETAKSNTFIEKEDALRITPRPFIIDGTGEGVLALENLHSHEWITVRVLISAPRSYRIHPQKVFIPPQRSSTISVRLRTDVDMTSSREAGLMFQW</sequence>
<dbReference type="EMBL" id="WIXE01025468">
    <property type="protein sequence ID" value="KAK5964691.1"/>
    <property type="molecule type" value="Genomic_DNA"/>
</dbReference>
<comment type="caution">
    <text evidence="3">The sequence shown here is derived from an EMBL/GenBank/DDBJ whole genome shotgun (WGS) entry which is preliminary data.</text>
</comment>
<feature type="signal peptide" evidence="2">
    <location>
        <begin position="1"/>
        <end position="19"/>
    </location>
</feature>
<evidence type="ECO:0000256" key="1">
    <source>
        <dbReference type="SAM" id="Phobius"/>
    </source>
</evidence>
<proteinExistence type="predicted"/>
<feature type="transmembrane region" description="Helical" evidence="1">
    <location>
        <begin position="213"/>
        <end position="237"/>
    </location>
</feature>
<feature type="transmembrane region" description="Helical" evidence="1">
    <location>
        <begin position="297"/>
        <end position="316"/>
    </location>
</feature>
<keyword evidence="1" id="KW-0472">Membrane</keyword>
<dbReference type="SUPFAM" id="SSF49354">
    <property type="entry name" value="PapD-like"/>
    <property type="match status" value="1"/>
</dbReference>
<feature type="transmembrane region" description="Helical" evidence="1">
    <location>
        <begin position="129"/>
        <end position="146"/>
    </location>
</feature>
<protein>
    <submittedName>
        <fullName evidence="3">Uncharacterized protein</fullName>
    </submittedName>
</protein>
<keyword evidence="4" id="KW-1185">Reference proteome</keyword>
<dbReference type="Proteomes" id="UP001331761">
    <property type="component" value="Unassembled WGS sequence"/>
</dbReference>
<feature type="transmembrane region" description="Helical" evidence="1">
    <location>
        <begin position="257"/>
        <end position="277"/>
    </location>
</feature>
<feature type="chain" id="PRO_5042971774" evidence="2">
    <location>
        <begin position="20"/>
        <end position="447"/>
    </location>
</feature>
<dbReference type="AlphaFoldDB" id="A0AAN8EMV0"/>
<feature type="transmembrane region" description="Helical" evidence="1">
    <location>
        <begin position="174"/>
        <end position="193"/>
    </location>
</feature>